<reference evidence="1" key="1">
    <citation type="submission" date="2021-02" db="EMBL/GenBank/DDBJ databases">
        <authorList>
            <person name="Nowell W R."/>
        </authorList>
    </citation>
    <scope>NUCLEOTIDE SEQUENCE</scope>
</reference>
<feature type="non-terminal residue" evidence="1">
    <location>
        <position position="9"/>
    </location>
</feature>
<protein>
    <submittedName>
        <fullName evidence="1">Uncharacterized protein</fullName>
    </submittedName>
</protein>
<dbReference type="Proteomes" id="UP000663874">
    <property type="component" value="Unassembled WGS sequence"/>
</dbReference>
<accession>A0A820IYS1</accession>
<comment type="caution">
    <text evidence="1">The sequence shown here is derived from an EMBL/GenBank/DDBJ whole genome shotgun (WGS) entry which is preliminary data.</text>
</comment>
<dbReference type="EMBL" id="CAJOBE010038373">
    <property type="protein sequence ID" value="CAF4317560.1"/>
    <property type="molecule type" value="Genomic_DNA"/>
</dbReference>
<gene>
    <name evidence="1" type="ORF">FNK824_LOCUS41218</name>
</gene>
<proteinExistence type="predicted"/>
<name>A0A820IYS1_9BILA</name>
<evidence type="ECO:0000313" key="2">
    <source>
        <dbReference type="Proteomes" id="UP000663874"/>
    </source>
</evidence>
<sequence length="9" mass="1131">MQYNSMNIM</sequence>
<organism evidence="1 2">
    <name type="scientific">Rotaria sordida</name>
    <dbReference type="NCBI Taxonomy" id="392033"/>
    <lineage>
        <taxon>Eukaryota</taxon>
        <taxon>Metazoa</taxon>
        <taxon>Spiralia</taxon>
        <taxon>Gnathifera</taxon>
        <taxon>Rotifera</taxon>
        <taxon>Eurotatoria</taxon>
        <taxon>Bdelloidea</taxon>
        <taxon>Philodinida</taxon>
        <taxon>Philodinidae</taxon>
        <taxon>Rotaria</taxon>
    </lineage>
</organism>
<evidence type="ECO:0000313" key="1">
    <source>
        <dbReference type="EMBL" id="CAF4317560.1"/>
    </source>
</evidence>